<evidence type="ECO:0000313" key="7">
    <source>
        <dbReference type="EMBL" id="KAG1814749.1"/>
    </source>
</evidence>
<dbReference type="AlphaFoldDB" id="A0A9P7JCN8"/>
<evidence type="ECO:0000256" key="5">
    <source>
        <dbReference type="ARBA" id="ARBA00023239"/>
    </source>
</evidence>
<comment type="cofactor">
    <cofactor evidence="1 6">
        <name>Mg(2+)</name>
        <dbReference type="ChEBI" id="CHEBI:18420"/>
    </cofactor>
</comment>
<protein>
    <recommendedName>
        <fullName evidence="6">Terpene synthase</fullName>
        <ecNumber evidence="6">4.2.3.-</ecNumber>
    </recommendedName>
</protein>
<dbReference type="PANTHER" id="PTHR35201:SF4">
    <property type="entry name" value="BETA-PINACENE SYNTHASE-RELATED"/>
    <property type="match status" value="1"/>
</dbReference>
<dbReference type="SUPFAM" id="SSF48576">
    <property type="entry name" value="Terpenoid synthases"/>
    <property type="match status" value="1"/>
</dbReference>
<dbReference type="PANTHER" id="PTHR35201">
    <property type="entry name" value="TERPENE SYNTHASE"/>
    <property type="match status" value="1"/>
</dbReference>
<evidence type="ECO:0000256" key="4">
    <source>
        <dbReference type="ARBA" id="ARBA00022842"/>
    </source>
</evidence>
<dbReference type="RefSeq" id="XP_041192085.1">
    <property type="nucleotide sequence ID" value="XM_041340332.1"/>
</dbReference>
<dbReference type="GO" id="GO:0046872">
    <property type="term" value="F:metal ion binding"/>
    <property type="evidence" value="ECO:0007669"/>
    <property type="project" value="UniProtKB-KW"/>
</dbReference>
<proteinExistence type="inferred from homology"/>
<reference evidence="7" key="1">
    <citation type="journal article" date="2020" name="New Phytol.">
        <title>Comparative genomics reveals dynamic genome evolution in host specialist ectomycorrhizal fungi.</title>
        <authorList>
            <person name="Lofgren L.A."/>
            <person name="Nguyen N.H."/>
            <person name="Vilgalys R."/>
            <person name="Ruytinx J."/>
            <person name="Liao H.L."/>
            <person name="Branco S."/>
            <person name="Kuo A."/>
            <person name="LaButti K."/>
            <person name="Lipzen A."/>
            <person name="Andreopoulos W."/>
            <person name="Pangilinan J."/>
            <person name="Riley R."/>
            <person name="Hundley H."/>
            <person name="Na H."/>
            <person name="Barry K."/>
            <person name="Grigoriev I.V."/>
            <person name="Stajich J.E."/>
            <person name="Kennedy P.G."/>
        </authorList>
    </citation>
    <scope>NUCLEOTIDE SEQUENCE</scope>
    <source>
        <strain evidence="7">MN1</strain>
    </source>
</reference>
<organism evidence="7 8">
    <name type="scientific">Suillus subaureus</name>
    <dbReference type="NCBI Taxonomy" id="48587"/>
    <lineage>
        <taxon>Eukaryota</taxon>
        <taxon>Fungi</taxon>
        <taxon>Dikarya</taxon>
        <taxon>Basidiomycota</taxon>
        <taxon>Agaricomycotina</taxon>
        <taxon>Agaricomycetes</taxon>
        <taxon>Agaricomycetidae</taxon>
        <taxon>Boletales</taxon>
        <taxon>Suillineae</taxon>
        <taxon>Suillaceae</taxon>
        <taxon>Suillus</taxon>
    </lineage>
</organism>
<dbReference type="Gene3D" id="1.10.600.10">
    <property type="entry name" value="Farnesyl Diphosphate Synthase"/>
    <property type="match status" value="1"/>
</dbReference>
<sequence>MTPIATYTITSSDSELAGFILPDLFSHCRYPLRVNPHSHLVSCASEQWFFTEAHVVEPEITKFRAFRLRDYNAYCYPDADASHFRNISDFLNWAFMADDYFDDCDIDDIKGMRECCISALRDPISFQTENPLGKICKSFFSRITATAGSSCTERFIHGLDLFLIAAAKEIDNRAMGHTYDLESYTALRRNSTGIKCCFALIEYAAQMDLPNEVVSHPVIKAMEDAVSDYTAWCNDILSYNKEQSRHDTLCNLIAVLMREQGLDLQGAVDYSGQLCKSAIQRFEDNRTALPSWGEELDRQVAIYIQGMLDLAVGSLHWALILPAILGMMGRS</sequence>
<keyword evidence="5 6" id="KW-0456">Lyase</keyword>
<keyword evidence="3 6" id="KW-0479">Metal-binding</keyword>
<name>A0A9P7JCN8_9AGAM</name>
<dbReference type="InterPro" id="IPR008949">
    <property type="entry name" value="Isoprenoid_synthase_dom_sf"/>
</dbReference>
<evidence type="ECO:0000256" key="1">
    <source>
        <dbReference type="ARBA" id="ARBA00001946"/>
    </source>
</evidence>
<dbReference type="GeneID" id="64634348"/>
<dbReference type="EC" id="4.2.3.-" evidence="6"/>
<dbReference type="Pfam" id="PF19086">
    <property type="entry name" value="Terpene_syn_C_2"/>
    <property type="match status" value="1"/>
</dbReference>
<dbReference type="EMBL" id="JABBWG010000020">
    <property type="protein sequence ID" value="KAG1814749.1"/>
    <property type="molecule type" value="Genomic_DNA"/>
</dbReference>
<evidence type="ECO:0000313" key="8">
    <source>
        <dbReference type="Proteomes" id="UP000807769"/>
    </source>
</evidence>
<comment type="caution">
    <text evidence="7">The sequence shown here is derived from an EMBL/GenBank/DDBJ whole genome shotgun (WGS) entry which is preliminary data.</text>
</comment>
<evidence type="ECO:0000256" key="2">
    <source>
        <dbReference type="ARBA" id="ARBA00006333"/>
    </source>
</evidence>
<dbReference type="Proteomes" id="UP000807769">
    <property type="component" value="Unassembled WGS sequence"/>
</dbReference>
<dbReference type="InterPro" id="IPR034686">
    <property type="entry name" value="Terpene_cyclase-like_2"/>
</dbReference>
<keyword evidence="4 6" id="KW-0460">Magnesium</keyword>
<evidence type="ECO:0000256" key="6">
    <source>
        <dbReference type="RuleBase" id="RU366034"/>
    </source>
</evidence>
<keyword evidence="8" id="KW-1185">Reference proteome</keyword>
<evidence type="ECO:0000256" key="3">
    <source>
        <dbReference type="ARBA" id="ARBA00022723"/>
    </source>
</evidence>
<dbReference type="GO" id="GO:0008299">
    <property type="term" value="P:isoprenoid biosynthetic process"/>
    <property type="evidence" value="ECO:0007669"/>
    <property type="project" value="UniProtKB-ARBA"/>
</dbReference>
<dbReference type="OrthoDB" id="2861623at2759"/>
<comment type="similarity">
    <text evidence="2 6">Belongs to the terpene synthase family.</text>
</comment>
<gene>
    <name evidence="7" type="ORF">BJ212DRAFT_1481934</name>
</gene>
<dbReference type="GO" id="GO:0010333">
    <property type="term" value="F:terpene synthase activity"/>
    <property type="evidence" value="ECO:0007669"/>
    <property type="project" value="InterPro"/>
</dbReference>
<accession>A0A9P7JCN8</accession>